<evidence type="ECO:0000313" key="5">
    <source>
        <dbReference type="Proteomes" id="UP000266441"/>
    </source>
</evidence>
<evidence type="ECO:0000259" key="3">
    <source>
        <dbReference type="Pfam" id="PF02952"/>
    </source>
</evidence>
<dbReference type="GO" id="GO:0008736">
    <property type="term" value="F:L-fucose isomerase activity"/>
    <property type="evidence" value="ECO:0007669"/>
    <property type="project" value="InterPro"/>
</dbReference>
<dbReference type="PANTHER" id="PTHR36120:SF1">
    <property type="entry name" value="L-FUCOSE ISOMERASE C-TERMINAL DOMAIN-CONTAINING PROTEIN"/>
    <property type="match status" value="1"/>
</dbReference>
<keyword evidence="2" id="KW-0119">Carbohydrate metabolism</keyword>
<evidence type="ECO:0000256" key="2">
    <source>
        <dbReference type="ARBA" id="ARBA00023277"/>
    </source>
</evidence>
<dbReference type="GO" id="GO:0006004">
    <property type="term" value="P:fucose metabolic process"/>
    <property type="evidence" value="ECO:0007669"/>
    <property type="project" value="InterPro"/>
</dbReference>
<dbReference type="EMBL" id="QWET01000001">
    <property type="protein sequence ID" value="RIH66936.1"/>
    <property type="molecule type" value="Genomic_DNA"/>
</dbReference>
<evidence type="ECO:0000313" key="4">
    <source>
        <dbReference type="EMBL" id="RIH66936.1"/>
    </source>
</evidence>
<proteinExistence type="predicted"/>
<dbReference type="OrthoDB" id="5838738at2"/>
<feature type="domain" description="L-fucose isomerase C-terminal" evidence="3">
    <location>
        <begin position="373"/>
        <end position="464"/>
    </location>
</feature>
<gene>
    <name evidence="4" type="ORF">D1164_00445</name>
</gene>
<dbReference type="Pfam" id="PF02952">
    <property type="entry name" value="Fucose_iso_C"/>
    <property type="match status" value="1"/>
</dbReference>
<dbReference type="SUPFAM" id="SSF53743">
    <property type="entry name" value="FucI/AraA N-terminal and middle domains"/>
    <property type="match status" value="1"/>
</dbReference>
<sequence>MNLNSNKKITNMKKIRVGYVSFGTMFYEPANLKMISARAEKQLTDAGLELVKTDPVFGEGTEPERAIRELKLQEWDFLFINIINWIDTRGVFRVLHEFRNEPMILYSLGGFTDHEGQFGEKGTLISPAAGAGSTSLRFPMEQWGIKFKYLFNAPDSPMDIEGILSFAKAAAAMKGLRHARLGMIGYNDMGLYSTGINPTKLRDLIGPEVESMDMLQLQRKMDAIPEEEIRAEAKRVSKDWEYPLGKPGEEVIQKAVRMYMGTVALCKEKKFDTFSYKCVDGVDLEMGLTHAVPSSLVADAGYPYVDENDLGNSVAQLILKWISGKQVTFIEHYEHHPEWMLLGEDGYCPSDFIEGKPQIKDVSTVLLKGIAHCSNMKKGRMTLACLSETKEGYRMHIVTGKGKERPRWVEMGVPLPSWPSVTFYPDVPVRQVLDHVQSQHFAAVYGTYVNELVDLCKLLEIEVVLDARI</sequence>
<keyword evidence="1" id="KW-0413">Isomerase</keyword>
<protein>
    <recommendedName>
        <fullName evidence="3">L-fucose isomerase C-terminal domain-containing protein</fullName>
    </recommendedName>
</protein>
<accession>A0A399D603</accession>
<dbReference type="Proteomes" id="UP000266441">
    <property type="component" value="Unassembled WGS sequence"/>
</dbReference>
<dbReference type="InterPro" id="IPR015888">
    <property type="entry name" value="Fuc_isomerase_C"/>
</dbReference>
<evidence type="ECO:0000256" key="1">
    <source>
        <dbReference type="ARBA" id="ARBA00023235"/>
    </source>
</evidence>
<reference evidence="4 5" key="1">
    <citation type="journal article" date="2015" name="Int. J. Syst. Evol. Microbiol.">
        <title>Mariniphaga sediminis sp. nov., isolated from coastal sediment.</title>
        <authorList>
            <person name="Wang F.Q."/>
            <person name="Shen Q.Y."/>
            <person name="Chen G.J."/>
            <person name="Du Z.J."/>
        </authorList>
    </citation>
    <scope>NUCLEOTIDE SEQUENCE [LARGE SCALE GENOMIC DNA]</scope>
    <source>
        <strain evidence="4 5">SY21</strain>
    </source>
</reference>
<name>A0A399D603_9BACT</name>
<dbReference type="AlphaFoldDB" id="A0A399D603"/>
<dbReference type="PANTHER" id="PTHR36120">
    <property type="entry name" value="FUCOSE ISOMERASE"/>
    <property type="match status" value="1"/>
</dbReference>
<dbReference type="InterPro" id="IPR009015">
    <property type="entry name" value="Fucose_isomerase_N/cen_sf"/>
</dbReference>
<keyword evidence="5" id="KW-1185">Reference proteome</keyword>
<dbReference type="GO" id="GO:0005737">
    <property type="term" value="C:cytoplasm"/>
    <property type="evidence" value="ECO:0007669"/>
    <property type="project" value="InterPro"/>
</dbReference>
<comment type="caution">
    <text evidence="4">The sequence shown here is derived from an EMBL/GenBank/DDBJ whole genome shotgun (WGS) entry which is preliminary data.</text>
</comment>
<organism evidence="4 5">
    <name type="scientific">Mariniphaga sediminis</name>
    <dbReference type="NCBI Taxonomy" id="1628158"/>
    <lineage>
        <taxon>Bacteria</taxon>
        <taxon>Pseudomonadati</taxon>
        <taxon>Bacteroidota</taxon>
        <taxon>Bacteroidia</taxon>
        <taxon>Marinilabiliales</taxon>
        <taxon>Prolixibacteraceae</taxon>
        <taxon>Mariniphaga</taxon>
    </lineage>
</organism>